<keyword evidence="1" id="KW-0812">Transmembrane</keyword>
<dbReference type="EMBL" id="JAUYVT010000007">
    <property type="protein sequence ID" value="MDP2564930.1"/>
    <property type="molecule type" value="Genomic_DNA"/>
</dbReference>
<dbReference type="RefSeq" id="WP_305472009.1">
    <property type="nucleotide sequence ID" value="NZ_JAUYVT010000007.1"/>
</dbReference>
<proteinExistence type="predicted"/>
<gene>
    <name evidence="2" type="ORF">Q8W34_09820</name>
</gene>
<feature type="transmembrane region" description="Helical" evidence="1">
    <location>
        <begin position="21"/>
        <end position="39"/>
    </location>
</feature>
<sequence length="142" mass="15734">MQTQLTLKQRQKINTTNLAKWTLIWLLSLAICSFGPVLIWDHNNAMSGFFIVVSVVVGIAMIIANKRNLQGLDELQQKIHLSAMGFTLGAVVVGGLAYSNLQLSGIISVRADIPDLMFLMGSVYLISIYILNKRYSCDEGEE</sequence>
<name>A0ABT9FDT0_9GAMM</name>
<keyword evidence="1" id="KW-0472">Membrane</keyword>
<feature type="transmembrane region" description="Helical" evidence="1">
    <location>
        <begin position="83"/>
        <end position="101"/>
    </location>
</feature>
<accession>A0ABT9FDT0</accession>
<evidence type="ECO:0000313" key="2">
    <source>
        <dbReference type="EMBL" id="MDP2564930.1"/>
    </source>
</evidence>
<keyword evidence="3" id="KW-1185">Reference proteome</keyword>
<dbReference type="Proteomes" id="UP001177212">
    <property type="component" value="Unassembled WGS sequence"/>
</dbReference>
<feature type="transmembrane region" description="Helical" evidence="1">
    <location>
        <begin position="45"/>
        <end position="63"/>
    </location>
</feature>
<protein>
    <submittedName>
        <fullName evidence="2">Uncharacterized protein</fullName>
    </submittedName>
</protein>
<comment type="caution">
    <text evidence="2">The sequence shown here is derived from an EMBL/GenBank/DDBJ whole genome shotgun (WGS) entry which is preliminary data.</text>
</comment>
<organism evidence="2 3">
    <name type="scientific">Pseudoalteromonas marina</name>
    <dbReference type="NCBI Taxonomy" id="267375"/>
    <lineage>
        <taxon>Bacteria</taxon>
        <taxon>Pseudomonadati</taxon>
        <taxon>Pseudomonadota</taxon>
        <taxon>Gammaproteobacteria</taxon>
        <taxon>Alteromonadales</taxon>
        <taxon>Pseudoalteromonadaceae</taxon>
        <taxon>Pseudoalteromonas</taxon>
    </lineage>
</organism>
<keyword evidence="1" id="KW-1133">Transmembrane helix</keyword>
<evidence type="ECO:0000256" key="1">
    <source>
        <dbReference type="SAM" id="Phobius"/>
    </source>
</evidence>
<feature type="transmembrane region" description="Helical" evidence="1">
    <location>
        <begin position="113"/>
        <end position="131"/>
    </location>
</feature>
<evidence type="ECO:0000313" key="3">
    <source>
        <dbReference type="Proteomes" id="UP001177212"/>
    </source>
</evidence>
<reference evidence="2" key="1">
    <citation type="submission" date="2023-07" db="EMBL/GenBank/DDBJ databases">
        <title>Genome content predicts the carbon catabolic preferences of heterotrophic bacteria.</title>
        <authorList>
            <person name="Gralka M."/>
        </authorList>
    </citation>
    <scope>NUCLEOTIDE SEQUENCE</scope>
    <source>
        <strain evidence="2">4G09</strain>
    </source>
</reference>